<keyword evidence="4 5" id="KW-0472">Membrane</keyword>
<dbReference type="Gene3D" id="1.20.120.1630">
    <property type="match status" value="1"/>
</dbReference>
<dbReference type="EMBL" id="JBHSDR010000003">
    <property type="protein sequence ID" value="MFC4293803.1"/>
    <property type="molecule type" value="Genomic_DNA"/>
</dbReference>
<feature type="transmembrane region" description="Helical" evidence="5">
    <location>
        <begin position="130"/>
        <end position="159"/>
    </location>
</feature>
<dbReference type="Pfam" id="PF07298">
    <property type="entry name" value="NnrU"/>
    <property type="match status" value="1"/>
</dbReference>
<dbReference type="RefSeq" id="WP_379537285.1">
    <property type="nucleotide sequence ID" value="NZ_JBHSDR010000003.1"/>
</dbReference>
<evidence type="ECO:0000313" key="8">
    <source>
        <dbReference type="Proteomes" id="UP001595828"/>
    </source>
</evidence>
<accession>A0ABV8RK69</accession>
<evidence type="ECO:0000259" key="6">
    <source>
        <dbReference type="Pfam" id="PF07298"/>
    </source>
</evidence>
<organism evidence="7 8">
    <name type="scientific">Novosphingobium tardum</name>
    <dbReference type="NCBI Taxonomy" id="1538021"/>
    <lineage>
        <taxon>Bacteria</taxon>
        <taxon>Pseudomonadati</taxon>
        <taxon>Pseudomonadota</taxon>
        <taxon>Alphaproteobacteria</taxon>
        <taxon>Sphingomonadales</taxon>
        <taxon>Sphingomonadaceae</taxon>
        <taxon>Novosphingobium</taxon>
    </lineage>
</organism>
<feature type="transmembrane region" description="Helical" evidence="5">
    <location>
        <begin position="68"/>
        <end position="92"/>
    </location>
</feature>
<proteinExistence type="predicted"/>
<feature type="transmembrane region" description="Helical" evidence="5">
    <location>
        <begin position="39"/>
        <end position="56"/>
    </location>
</feature>
<dbReference type="Proteomes" id="UP001595828">
    <property type="component" value="Unassembled WGS sequence"/>
</dbReference>
<sequence length="229" mass="24455">MDPALVSLIAASLAFVGTHFAMSHPLRGPMVRALGEKGFAGVYSLVSLAAFAWMILAFRAMPRRGLPLWNGSGTAIWIVASLVSIVALALFIGSLRGNPALPGAVVHPEGAQAHAGGVFRVTRHPMMWGFALWALAHVLVAPTARTLVLAGAIAFLALVGAHLQDGKKEVLMGEGWRDWEAKTSYWPRLAALPGIGLGLWATTLVLWAAITWAHIPLAYVPAGLWRWFG</sequence>
<name>A0ABV8RK69_9SPHN</name>
<protein>
    <submittedName>
        <fullName evidence="7">NnrU family protein</fullName>
    </submittedName>
</protein>
<comment type="caution">
    <text evidence="7">The sequence shown here is derived from an EMBL/GenBank/DDBJ whole genome shotgun (WGS) entry which is preliminary data.</text>
</comment>
<evidence type="ECO:0000256" key="4">
    <source>
        <dbReference type="ARBA" id="ARBA00023136"/>
    </source>
</evidence>
<feature type="domain" description="NnrU" evidence="6">
    <location>
        <begin position="8"/>
        <end position="221"/>
    </location>
</feature>
<evidence type="ECO:0000313" key="7">
    <source>
        <dbReference type="EMBL" id="MFC4293803.1"/>
    </source>
</evidence>
<comment type="subcellular location">
    <subcellularLocation>
        <location evidence="1">Membrane</location>
        <topology evidence="1">Multi-pass membrane protein</topology>
    </subcellularLocation>
</comment>
<keyword evidence="2 5" id="KW-0812">Transmembrane</keyword>
<evidence type="ECO:0000256" key="1">
    <source>
        <dbReference type="ARBA" id="ARBA00004141"/>
    </source>
</evidence>
<evidence type="ECO:0000256" key="5">
    <source>
        <dbReference type="SAM" id="Phobius"/>
    </source>
</evidence>
<dbReference type="InterPro" id="IPR009915">
    <property type="entry name" value="NnrU_dom"/>
</dbReference>
<reference evidence="8" key="1">
    <citation type="journal article" date="2019" name="Int. J. Syst. Evol. Microbiol.">
        <title>The Global Catalogue of Microorganisms (GCM) 10K type strain sequencing project: providing services to taxonomists for standard genome sequencing and annotation.</title>
        <authorList>
            <consortium name="The Broad Institute Genomics Platform"/>
            <consortium name="The Broad Institute Genome Sequencing Center for Infectious Disease"/>
            <person name="Wu L."/>
            <person name="Ma J."/>
        </authorList>
    </citation>
    <scope>NUCLEOTIDE SEQUENCE [LARGE SCALE GENOMIC DNA]</scope>
    <source>
        <strain evidence="8">CGMCC 1.12989</strain>
    </source>
</reference>
<gene>
    <name evidence="7" type="ORF">ACFO0A_01890</name>
</gene>
<feature type="transmembrane region" description="Helical" evidence="5">
    <location>
        <begin position="189"/>
        <end position="215"/>
    </location>
</feature>
<keyword evidence="3 5" id="KW-1133">Transmembrane helix</keyword>
<evidence type="ECO:0000256" key="3">
    <source>
        <dbReference type="ARBA" id="ARBA00022989"/>
    </source>
</evidence>
<evidence type="ECO:0000256" key="2">
    <source>
        <dbReference type="ARBA" id="ARBA00022692"/>
    </source>
</evidence>
<keyword evidence="8" id="KW-1185">Reference proteome</keyword>